<keyword evidence="2" id="KW-1185">Reference proteome</keyword>
<dbReference type="AlphaFoldDB" id="A0A4Q9PMC6"/>
<protein>
    <submittedName>
        <fullName evidence="1">Uncharacterized protein</fullName>
    </submittedName>
</protein>
<evidence type="ECO:0000313" key="1">
    <source>
        <dbReference type="EMBL" id="TBU55371.1"/>
    </source>
</evidence>
<dbReference type="EMBL" id="ML145170">
    <property type="protein sequence ID" value="TBU55371.1"/>
    <property type="molecule type" value="Genomic_DNA"/>
</dbReference>
<reference evidence="1 2" key="1">
    <citation type="submission" date="2019-01" db="EMBL/GenBank/DDBJ databases">
        <title>Draft genome sequences of three monokaryotic isolates of the white-rot basidiomycete fungus Dichomitus squalens.</title>
        <authorList>
            <consortium name="DOE Joint Genome Institute"/>
            <person name="Lopez S.C."/>
            <person name="Andreopoulos B."/>
            <person name="Pangilinan J."/>
            <person name="Lipzen A."/>
            <person name="Riley R."/>
            <person name="Ahrendt S."/>
            <person name="Ng V."/>
            <person name="Barry K."/>
            <person name="Daum C."/>
            <person name="Grigoriev I.V."/>
            <person name="Hilden K.S."/>
            <person name="Makela M.R."/>
            <person name="de Vries R.P."/>
        </authorList>
    </citation>
    <scope>NUCLEOTIDE SEQUENCE [LARGE SCALE GENOMIC DNA]</scope>
    <source>
        <strain evidence="1 2">CBS 464.89</strain>
    </source>
</reference>
<gene>
    <name evidence="1" type="ORF">BD310DRAFT_783936</name>
</gene>
<sequence>ELIERIIRYCGDDQRTLWSFSITCHQLRPRSLCLMVANVTFRKRGDILAFRDLLRTHPHLCLLVQSLTTQLDTAAPLHFLHVLPNLSNITMCADGAEAKRCSISQPVLACYRTSMTC</sequence>
<feature type="non-terminal residue" evidence="1">
    <location>
        <position position="117"/>
    </location>
</feature>
<dbReference type="Proteomes" id="UP000292082">
    <property type="component" value="Unassembled WGS sequence"/>
</dbReference>
<evidence type="ECO:0000313" key="2">
    <source>
        <dbReference type="Proteomes" id="UP000292082"/>
    </source>
</evidence>
<name>A0A4Q9PMC6_9APHY</name>
<organism evidence="1 2">
    <name type="scientific">Dichomitus squalens</name>
    <dbReference type="NCBI Taxonomy" id="114155"/>
    <lineage>
        <taxon>Eukaryota</taxon>
        <taxon>Fungi</taxon>
        <taxon>Dikarya</taxon>
        <taxon>Basidiomycota</taxon>
        <taxon>Agaricomycotina</taxon>
        <taxon>Agaricomycetes</taxon>
        <taxon>Polyporales</taxon>
        <taxon>Polyporaceae</taxon>
        <taxon>Dichomitus</taxon>
    </lineage>
</organism>
<accession>A0A4Q9PMC6</accession>
<feature type="non-terminal residue" evidence="1">
    <location>
        <position position="1"/>
    </location>
</feature>
<proteinExistence type="predicted"/>